<dbReference type="AlphaFoldDB" id="A0A9C7G9H1"/>
<sequence>MNLKKVQNVMIKGTKDGLTLHLDDSCSYHELMKELDDKLSASLRSQDDRPLITVKVKVGNRYLSEDQKEEIRSLIRQKKNLVVETIESNVITVDEAEKIKGKSEIVTVSRIIRSGQVLEVDGDLLLIGDVNPGATVMAGGNIFIMGSLRGIAHAGFRGDETAVIVASHMNPSQLRISQYINRAPEHVKDDVGREMECAYIDDNNQIIVDRLQVLMRLRPNLTRFEGGR</sequence>
<evidence type="ECO:0000259" key="8">
    <source>
        <dbReference type="Pfam" id="PF22642"/>
    </source>
</evidence>
<dbReference type="Pfam" id="PF03775">
    <property type="entry name" value="MinC_C"/>
    <property type="match status" value="1"/>
</dbReference>
<dbReference type="SUPFAM" id="SSF63848">
    <property type="entry name" value="Cell-division inhibitor MinC, C-terminal domain"/>
    <property type="match status" value="1"/>
</dbReference>
<feature type="domain" description="Septum formation inhibitor MinC C-terminal" evidence="7">
    <location>
        <begin position="108"/>
        <end position="208"/>
    </location>
</feature>
<evidence type="ECO:0000256" key="6">
    <source>
        <dbReference type="HAMAP-Rule" id="MF_00267"/>
    </source>
</evidence>
<evidence type="ECO:0000256" key="2">
    <source>
        <dbReference type="ARBA" id="ARBA00022618"/>
    </source>
</evidence>
<dbReference type="HAMAP" id="MF_00267">
    <property type="entry name" value="MinC"/>
    <property type="match status" value="1"/>
</dbReference>
<dbReference type="GO" id="GO:0000902">
    <property type="term" value="P:cell morphogenesis"/>
    <property type="evidence" value="ECO:0007669"/>
    <property type="project" value="InterPro"/>
</dbReference>
<dbReference type="InterPro" id="IPR013033">
    <property type="entry name" value="MinC"/>
</dbReference>
<gene>
    <name evidence="6 9" type="primary">minC</name>
    <name evidence="9" type="ORF">NEOCIP111885_01632</name>
</gene>
<reference evidence="9" key="1">
    <citation type="submission" date="2021-10" db="EMBL/GenBank/DDBJ databases">
        <authorList>
            <person name="Criscuolo A."/>
        </authorList>
    </citation>
    <scope>NUCLEOTIDE SEQUENCE</scope>
    <source>
        <strain evidence="9">CIP111885</strain>
    </source>
</reference>
<dbReference type="Gene3D" id="3.30.160.540">
    <property type="match status" value="1"/>
</dbReference>
<comment type="caution">
    <text evidence="9">The sequence shown here is derived from an EMBL/GenBank/DDBJ whole genome shotgun (WGS) entry which is preliminary data.</text>
</comment>
<dbReference type="InterPro" id="IPR005526">
    <property type="entry name" value="Septum_form_inhib_MinC_C"/>
</dbReference>
<name>A0A9C7G9H1_9BACI</name>
<dbReference type="InterPro" id="IPR055219">
    <property type="entry name" value="MinC_N_1"/>
</dbReference>
<keyword evidence="4 6" id="KW-0131">Cell cycle</keyword>
<dbReference type="Proteomes" id="UP000789845">
    <property type="component" value="Unassembled WGS sequence"/>
</dbReference>
<evidence type="ECO:0000256" key="4">
    <source>
        <dbReference type="ARBA" id="ARBA00023306"/>
    </source>
</evidence>
<evidence type="ECO:0000259" key="7">
    <source>
        <dbReference type="Pfam" id="PF03775"/>
    </source>
</evidence>
<protein>
    <recommendedName>
        <fullName evidence="6">Probable septum site-determining protein MinC</fullName>
    </recommendedName>
</protein>
<dbReference type="PANTHER" id="PTHR34108:SF1">
    <property type="entry name" value="SEPTUM SITE-DETERMINING PROTEIN MINC"/>
    <property type="match status" value="1"/>
</dbReference>
<evidence type="ECO:0000313" key="10">
    <source>
        <dbReference type="Proteomes" id="UP000789845"/>
    </source>
</evidence>
<dbReference type="InterPro" id="IPR036145">
    <property type="entry name" value="MinC_C_sf"/>
</dbReference>
<comment type="similarity">
    <text evidence="1 6">Belongs to the MinC family.</text>
</comment>
<feature type="domain" description="Septum site-determining protein MinC N-terminal" evidence="8">
    <location>
        <begin position="9"/>
        <end position="86"/>
    </location>
</feature>
<comment type="function">
    <text evidence="6">Cell division inhibitor that blocks the formation of polar Z ring septums. Rapidly oscillates between the poles of the cell to destabilize FtsZ filaments that have formed before they mature into polar Z rings. Prevents FtsZ polymerization.</text>
</comment>
<dbReference type="Pfam" id="PF22642">
    <property type="entry name" value="MinC_N_1"/>
    <property type="match status" value="1"/>
</dbReference>
<proteinExistence type="inferred from homology"/>
<dbReference type="InterPro" id="IPR016098">
    <property type="entry name" value="CAP/MinC_C"/>
</dbReference>
<dbReference type="Gene3D" id="2.160.20.70">
    <property type="match status" value="1"/>
</dbReference>
<keyword evidence="10" id="KW-1185">Reference proteome</keyword>
<dbReference type="EMBL" id="CAKJTG010000008">
    <property type="protein sequence ID" value="CAG9607940.1"/>
    <property type="molecule type" value="Genomic_DNA"/>
</dbReference>
<accession>A0A9C7G9H1</accession>
<keyword evidence="3 6" id="KW-0717">Septation</keyword>
<dbReference type="GO" id="GO:0000917">
    <property type="term" value="P:division septum assembly"/>
    <property type="evidence" value="ECO:0007669"/>
    <property type="project" value="UniProtKB-KW"/>
</dbReference>
<dbReference type="PANTHER" id="PTHR34108">
    <property type="entry name" value="SEPTUM SITE-DETERMINING PROTEIN MINC"/>
    <property type="match status" value="1"/>
</dbReference>
<evidence type="ECO:0000256" key="3">
    <source>
        <dbReference type="ARBA" id="ARBA00023210"/>
    </source>
</evidence>
<organism evidence="9 10">
    <name type="scientific">Pseudoneobacillus rhizosphaerae</name>
    <dbReference type="NCBI Taxonomy" id="2880968"/>
    <lineage>
        <taxon>Bacteria</taxon>
        <taxon>Bacillati</taxon>
        <taxon>Bacillota</taxon>
        <taxon>Bacilli</taxon>
        <taxon>Bacillales</taxon>
        <taxon>Bacillaceae</taxon>
        <taxon>Pseudoneobacillus</taxon>
    </lineage>
</organism>
<comment type="subunit">
    <text evidence="5 6">Interacts with MinD and FtsZ.</text>
</comment>
<evidence type="ECO:0000256" key="5">
    <source>
        <dbReference type="ARBA" id="ARBA00046874"/>
    </source>
</evidence>
<keyword evidence="2 6" id="KW-0132">Cell division</keyword>
<evidence type="ECO:0000256" key="1">
    <source>
        <dbReference type="ARBA" id="ARBA00006291"/>
    </source>
</evidence>
<dbReference type="NCBIfam" id="TIGR01222">
    <property type="entry name" value="minC"/>
    <property type="match status" value="1"/>
</dbReference>
<dbReference type="GO" id="GO:1901891">
    <property type="term" value="P:regulation of cell septum assembly"/>
    <property type="evidence" value="ECO:0007669"/>
    <property type="project" value="InterPro"/>
</dbReference>
<evidence type="ECO:0000313" key="9">
    <source>
        <dbReference type="EMBL" id="CAG9607940.1"/>
    </source>
</evidence>